<dbReference type="AlphaFoldDB" id="A0A840TUW2"/>
<sequence length="75" mass="8488">METNEINSVTAQQMREQLSDLLNRAAYLHEPTRVTRQGKTVAVLVSVRDWEQYLELTAAVREKETGDKGQAGEAR</sequence>
<evidence type="ECO:0000313" key="4">
    <source>
        <dbReference type="Proteomes" id="UP000557307"/>
    </source>
</evidence>
<evidence type="ECO:0000256" key="2">
    <source>
        <dbReference type="RuleBase" id="RU362080"/>
    </source>
</evidence>
<dbReference type="InterPro" id="IPR036165">
    <property type="entry name" value="YefM-like_sf"/>
</dbReference>
<organism evidence="3 4">
    <name type="scientific">Rhabdobacter roseus</name>
    <dbReference type="NCBI Taxonomy" id="1655419"/>
    <lineage>
        <taxon>Bacteria</taxon>
        <taxon>Pseudomonadati</taxon>
        <taxon>Bacteroidota</taxon>
        <taxon>Cytophagia</taxon>
        <taxon>Cytophagales</taxon>
        <taxon>Cytophagaceae</taxon>
        <taxon>Rhabdobacter</taxon>
    </lineage>
</organism>
<name>A0A840TUW2_9BACT</name>
<dbReference type="SUPFAM" id="SSF143120">
    <property type="entry name" value="YefM-like"/>
    <property type="match status" value="1"/>
</dbReference>
<dbReference type="Gene3D" id="3.40.1620.10">
    <property type="entry name" value="YefM-like domain"/>
    <property type="match status" value="1"/>
</dbReference>
<gene>
    <name evidence="3" type="ORF">HNQ92_005196</name>
</gene>
<comment type="similarity">
    <text evidence="1 2">Belongs to the phD/YefM antitoxin family.</text>
</comment>
<reference evidence="3 4" key="1">
    <citation type="submission" date="2020-08" db="EMBL/GenBank/DDBJ databases">
        <title>Genomic Encyclopedia of Type Strains, Phase IV (KMG-IV): sequencing the most valuable type-strain genomes for metagenomic binning, comparative biology and taxonomic classification.</title>
        <authorList>
            <person name="Goeker M."/>
        </authorList>
    </citation>
    <scope>NUCLEOTIDE SEQUENCE [LARGE SCALE GENOMIC DNA]</scope>
    <source>
        <strain evidence="3 4">DSM 105074</strain>
    </source>
</reference>
<dbReference type="EMBL" id="JACHGF010000013">
    <property type="protein sequence ID" value="MBB5287034.1"/>
    <property type="molecule type" value="Genomic_DNA"/>
</dbReference>
<proteinExistence type="inferred from homology"/>
<protein>
    <recommendedName>
        <fullName evidence="2">Antitoxin</fullName>
    </recommendedName>
</protein>
<evidence type="ECO:0000256" key="1">
    <source>
        <dbReference type="ARBA" id="ARBA00009981"/>
    </source>
</evidence>
<comment type="function">
    <text evidence="2">Antitoxin component of a type II toxin-antitoxin (TA) system.</text>
</comment>
<comment type="caution">
    <text evidence="3">The sequence shown here is derived from an EMBL/GenBank/DDBJ whole genome shotgun (WGS) entry which is preliminary data.</text>
</comment>
<accession>A0A840TUW2</accession>
<dbReference type="NCBIfam" id="TIGR01552">
    <property type="entry name" value="phd_fam"/>
    <property type="match status" value="1"/>
</dbReference>
<dbReference type="Pfam" id="PF02604">
    <property type="entry name" value="PhdYeFM_antitox"/>
    <property type="match status" value="1"/>
</dbReference>
<dbReference type="Proteomes" id="UP000557307">
    <property type="component" value="Unassembled WGS sequence"/>
</dbReference>
<keyword evidence="4" id="KW-1185">Reference proteome</keyword>
<dbReference type="RefSeq" id="WP_184178736.1">
    <property type="nucleotide sequence ID" value="NZ_JACHGF010000013.1"/>
</dbReference>
<evidence type="ECO:0000313" key="3">
    <source>
        <dbReference type="EMBL" id="MBB5287034.1"/>
    </source>
</evidence>
<dbReference type="InterPro" id="IPR006442">
    <property type="entry name" value="Antitoxin_Phd/YefM"/>
</dbReference>